<proteinExistence type="predicted"/>
<keyword evidence="1" id="KW-0238">DNA-binding</keyword>
<accession>A0ABT9SBK3</accession>
<gene>
    <name evidence="4" type="ORF">J2W36_004004</name>
</gene>
<organism evidence="4 5">
    <name type="scientific">Variovorax ginsengisoli</name>
    <dbReference type="NCBI Taxonomy" id="363844"/>
    <lineage>
        <taxon>Bacteria</taxon>
        <taxon>Pseudomonadati</taxon>
        <taxon>Pseudomonadota</taxon>
        <taxon>Betaproteobacteria</taxon>
        <taxon>Burkholderiales</taxon>
        <taxon>Comamonadaceae</taxon>
        <taxon>Variovorax</taxon>
    </lineage>
</organism>
<protein>
    <submittedName>
        <fullName evidence="4">Cd(II)/Pb(II)-responsive transcriptional regulator</fullName>
    </submittedName>
</protein>
<dbReference type="Pfam" id="PF13411">
    <property type="entry name" value="MerR_1"/>
    <property type="match status" value="1"/>
</dbReference>
<dbReference type="InterPro" id="IPR009061">
    <property type="entry name" value="DNA-bd_dom_put_sf"/>
</dbReference>
<feature type="domain" description="HTH merR-type" evidence="3">
    <location>
        <begin position="1"/>
        <end position="69"/>
    </location>
</feature>
<dbReference type="SMART" id="SM00422">
    <property type="entry name" value="HTH_MERR"/>
    <property type="match status" value="1"/>
</dbReference>
<dbReference type="PROSITE" id="PS50937">
    <property type="entry name" value="HTH_MERR_2"/>
    <property type="match status" value="1"/>
</dbReference>
<feature type="region of interest" description="Disordered" evidence="2">
    <location>
        <begin position="136"/>
        <end position="167"/>
    </location>
</feature>
<dbReference type="InterPro" id="IPR011791">
    <property type="entry name" value="CadR-PbrR"/>
</dbReference>
<name>A0ABT9SBK3_9BURK</name>
<sequence>MKIGELAAATQTPVETIRFYEREQLLPVPQRTTSNYRIYTPAHGERLAFIRHCRSLDMTLDEIRILLRFKDQPLESCAEVNALLDAHIGHVAHRIQELKTLETHLKDLRRQCHDSPDAEHCGILNELTQASSLAVGATSRRGGDGHVHGSHAPGTRAQADSPALSDQ</sequence>
<dbReference type="EMBL" id="JAUSRO010000014">
    <property type="protein sequence ID" value="MDP9901734.1"/>
    <property type="molecule type" value="Genomic_DNA"/>
</dbReference>
<dbReference type="Proteomes" id="UP001226867">
    <property type="component" value="Unassembled WGS sequence"/>
</dbReference>
<keyword evidence="5" id="KW-1185">Reference proteome</keyword>
<evidence type="ECO:0000259" key="3">
    <source>
        <dbReference type="PROSITE" id="PS50937"/>
    </source>
</evidence>
<dbReference type="RefSeq" id="WP_307691507.1">
    <property type="nucleotide sequence ID" value="NZ_JAUSRO010000014.1"/>
</dbReference>
<dbReference type="CDD" id="cd04784">
    <property type="entry name" value="HTH_CadR-PbrR"/>
    <property type="match status" value="1"/>
</dbReference>
<dbReference type="InterPro" id="IPR047057">
    <property type="entry name" value="MerR_fam"/>
</dbReference>
<evidence type="ECO:0000256" key="1">
    <source>
        <dbReference type="ARBA" id="ARBA00023125"/>
    </source>
</evidence>
<dbReference type="PANTHER" id="PTHR30204">
    <property type="entry name" value="REDOX-CYCLING DRUG-SENSING TRANSCRIPTIONAL ACTIVATOR SOXR"/>
    <property type="match status" value="1"/>
</dbReference>
<evidence type="ECO:0000313" key="5">
    <source>
        <dbReference type="Proteomes" id="UP001226867"/>
    </source>
</evidence>
<evidence type="ECO:0000313" key="4">
    <source>
        <dbReference type="EMBL" id="MDP9901734.1"/>
    </source>
</evidence>
<dbReference type="NCBIfam" id="TIGR02047">
    <property type="entry name" value="CadR-PbrR"/>
    <property type="match status" value="1"/>
</dbReference>
<reference evidence="4 5" key="1">
    <citation type="submission" date="2023-07" db="EMBL/GenBank/DDBJ databases">
        <title>Sorghum-associated microbial communities from plants grown in Nebraska, USA.</title>
        <authorList>
            <person name="Schachtman D."/>
        </authorList>
    </citation>
    <scope>NUCLEOTIDE SEQUENCE [LARGE SCALE GENOMIC DNA]</scope>
    <source>
        <strain evidence="4 5">DS1607</strain>
    </source>
</reference>
<evidence type="ECO:0000256" key="2">
    <source>
        <dbReference type="SAM" id="MobiDB-lite"/>
    </source>
</evidence>
<comment type="caution">
    <text evidence="4">The sequence shown here is derived from an EMBL/GenBank/DDBJ whole genome shotgun (WGS) entry which is preliminary data.</text>
</comment>
<dbReference type="PANTHER" id="PTHR30204:SF92">
    <property type="entry name" value="HTH-TYPE TRANSCRIPTIONAL REGULATOR ZNTR"/>
    <property type="match status" value="1"/>
</dbReference>
<dbReference type="PRINTS" id="PR00040">
    <property type="entry name" value="HTHMERR"/>
</dbReference>
<dbReference type="InterPro" id="IPR000551">
    <property type="entry name" value="MerR-type_HTH_dom"/>
</dbReference>
<dbReference type="SUPFAM" id="SSF46955">
    <property type="entry name" value="Putative DNA-binding domain"/>
    <property type="match status" value="1"/>
</dbReference>
<dbReference type="Gene3D" id="1.10.1660.10">
    <property type="match status" value="1"/>
</dbReference>